<evidence type="ECO:0000256" key="1">
    <source>
        <dbReference type="SAM" id="MobiDB-lite"/>
    </source>
</evidence>
<organism evidence="2 3">
    <name type="scientific">Penicillium capsulatum</name>
    <dbReference type="NCBI Taxonomy" id="69766"/>
    <lineage>
        <taxon>Eukaryota</taxon>
        <taxon>Fungi</taxon>
        <taxon>Dikarya</taxon>
        <taxon>Ascomycota</taxon>
        <taxon>Pezizomycotina</taxon>
        <taxon>Eurotiomycetes</taxon>
        <taxon>Eurotiomycetidae</taxon>
        <taxon>Eurotiales</taxon>
        <taxon>Aspergillaceae</taxon>
        <taxon>Penicillium</taxon>
    </lineage>
</organism>
<protein>
    <submittedName>
        <fullName evidence="2">Phosphoglycerate mutase-like protein</fullName>
    </submittedName>
</protein>
<reference evidence="2" key="1">
    <citation type="submission" date="2022-11" db="EMBL/GenBank/DDBJ databases">
        <authorList>
            <person name="Petersen C."/>
        </authorList>
    </citation>
    <scope>NUCLEOTIDE SEQUENCE</scope>
    <source>
        <strain evidence="2">IBT 21917</strain>
    </source>
</reference>
<dbReference type="EMBL" id="JAPQKO010000002">
    <property type="protein sequence ID" value="KAJ5179813.1"/>
    <property type="molecule type" value="Genomic_DNA"/>
</dbReference>
<gene>
    <name evidence="2" type="ORF">N7492_003023</name>
</gene>
<evidence type="ECO:0000313" key="3">
    <source>
        <dbReference type="Proteomes" id="UP001146351"/>
    </source>
</evidence>
<feature type="region of interest" description="Disordered" evidence="1">
    <location>
        <begin position="21"/>
        <end position="53"/>
    </location>
</feature>
<dbReference type="Proteomes" id="UP001146351">
    <property type="component" value="Unassembled WGS sequence"/>
</dbReference>
<keyword evidence="3" id="KW-1185">Reference proteome</keyword>
<comment type="caution">
    <text evidence="2">The sequence shown here is derived from an EMBL/GenBank/DDBJ whole genome shotgun (WGS) entry which is preliminary data.</text>
</comment>
<accession>A0A9W9LVT0</accession>
<reference evidence="2" key="2">
    <citation type="journal article" date="2023" name="IMA Fungus">
        <title>Comparative genomic study of the Penicillium genus elucidates a diverse pangenome and 15 lateral gene transfer events.</title>
        <authorList>
            <person name="Petersen C."/>
            <person name="Sorensen T."/>
            <person name="Nielsen M.R."/>
            <person name="Sondergaard T.E."/>
            <person name="Sorensen J.L."/>
            <person name="Fitzpatrick D.A."/>
            <person name="Frisvad J.C."/>
            <person name="Nielsen K.L."/>
        </authorList>
    </citation>
    <scope>NUCLEOTIDE SEQUENCE</scope>
    <source>
        <strain evidence="2">IBT 21917</strain>
    </source>
</reference>
<dbReference type="AlphaFoldDB" id="A0A9W9LVT0"/>
<proteinExistence type="predicted"/>
<evidence type="ECO:0000313" key="2">
    <source>
        <dbReference type="EMBL" id="KAJ5179813.1"/>
    </source>
</evidence>
<sequence length="88" mass="9901">MPGNMKVTTGWGNTEFRTYEFISSEQGKGDNPMQETAESRRRRGISSPPPPQMQQRELAGQMIQIWAEQGYAIGSFRETRVPGEVPAK</sequence>
<name>A0A9W9LVT0_9EURO</name>